<dbReference type="InterPro" id="IPR003689">
    <property type="entry name" value="ZIP"/>
</dbReference>
<keyword evidence="4 8" id="KW-0812">Transmembrane</keyword>
<evidence type="ECO:0000256" key="3">
    <source>
        <dbReference type="ARBA" id="ARBA00022448"/>
    </source>
</evidence>
<evidence type="ECO:0000313" key="11">
    <source>
        <dbReference type="Proteomes" id="UP001187682"/>
    </source>
</evidence>
<dbReference type="InterPro" id="IPR004698">
    <property type="entry name" value="Zn/Fe_permease_fun/pln"/>
</dbReference>
<keyword evidence="3 8" id="KW-0813">Transport</keyword>
<accession>A0AAE8SZ15</accession>
<evidence type="ECO:0000256" key="1">
    <source>
        <dbReference type="ARBA" id="ARBA00004141"/>
    </source>
</evidence>
<evidence type="ECO:0000256" key="4">
    <source>
        <dbReference type="ARBA" id="ARBA00022692"/>
    </source>
</evidence>
<feature type="compositionally biased region" description="Basic and acidic residues" evidence="9">
    <location>
        <begin position="151"/>
        <end position="168"/>
    </location>
</feature>
<proteinExistence type="inferred from homology"/>
<comment type="similarity">
    <text evidence="2 8">Belongs to the ZIP transporter (TC 2.A.5) family.</text>
</comment>
<keyword evidence="11" id="KW-1185">Reference proteome</keyword>
<feature type="transmembrane region" description="Helical" evidence="8">
    <location>
        <begin position="190"/>
        <end position="210"/>
    </location>
</feature>
<keyword evidence="5 8" id="KW-1133">Transmembrane helix</keyword>
<evidence type="ECO:0000256" key="7">
    <source>
        <dbReference type="ARBA" id="ARBA00023136"/>
    </source>
</evidence>
<comment type="subcellular location">
    <subcellularLocation>
        <location evidence="1 8">Membrane</location>
        <topology evidence="1 8">Multi-pass membrane protein</topology>
    </subcellularLocation>
</comment>
<protein>
    <submittedName>
        <fullName evidence="10">Related to ZRT2 - Zinc transporter II</fullName>
    </submittedName>
</protein>
<sequence>MTPGSLFSRQDAAEEAGSFTVTIECDGGNEFDGRIGLRVSAIFVILVGSFLGCITPLLLARFPERRVPSIALFGVRYFGSGVIVATAFIHLLAPAIESLTSPCLPEGSIITEYPWTEGICLMSVFAMFFAEMLAQHFALSREQGEGNPAADPEHESAGGHDKGDDIHSTHPSLNKAPQGSGAFSLQMTGIFVLEFGVIFHSVLIGLSLAVSGDEFVVLYTVLVFHQTFEGLGLGSRFALVNWPPGKAWVPYLLSFAYSLSTPIAIAIGLGVREAFRPGTETAMIVSGVFDSISAGILLYTGLVGLMARDLLVMGGSQRKSLRKSLCAFVFMCLGAGLMALLGKWA</sequence>
<feature type="transmembrane region" description="Helical" evidence="8">
    <location>
        <begin position="71"/>
        <end position="93"/>
    </location>
</feature>
<feature type="transmembrane region" description="Helical" evidence="8">
    <location>
        <begin position="39"/>
        <end position="59"/>
    </location>
</feature>
<feature type="transmembrane region" description="Helical" evidence="8">
    <location>
        <begin position="325"/>
        <end position="344"/>
    </location>
</feature>
<dbReference type="GO" id="GO:0005886">
    <property type="term" value="C:plasma membrane"/>
    <property type="evidence" value="ECO:0007669"/>
    <property type="project" value="TreeGrafter"/>
</dbReference>
<dbReference type="PANTHER" id="PTHR11040">
    <property type="entry name" value="ZINC/IRON TRANSPORTER"/>
    <property type="match status" value="1"/>
</dbReference>
<feature type="transmembrane region" description="Helical" evidence="8">
    <location>
        <begin position="113"/>
        <end position="134"/>
    </location>
</feature>
<name>A0AAE8SZ15_9PEZI</name>
<keyword evidence="7 8" id="KW-0472">Membrane</keyword>
<dbReference type="PANTHER" id="PTHR11040:SF69">
    <property type="entry name" value="ZINC-REGULATED TRANSPORTER 2"/>
    <property type="match status" value="1"/>
</dbReference>
<gene>
    <name evidence="10" type="ORF">DNG_08987</name>
</gene>
<dbReference type="GO" id="GO:0000007">
    <property type="term" value="F:low-affinity zinc ion transmembrane transporter activity"/>
    <property type="evidence" value="ECO:0007669"/>
    <property type="project" value="TreeGrafter"/>
</dbReference>
<dbReference type="GO" id="GO:0071578">
    <property type="term" value="P:zinc ion import across plasma membrane"/>
    <property type="evidence" value="ECO:0007669"/>
    <property type="project" value="TreeGrafter"/>
</dbReference>
<feature type="transmembrane region" description="Helical" evidence="8">
    <location>
        <begin position="216"/>
        <end position="239"/>
    </location>
</feature>
<evidence type="ECO:0000256" key="5">
    <source>
        <dbReference type="ARBA" id="ARBA00022989"/>
    </source>
</evidence>
<dbReference type="AlphaFoldDB" id="A0AAE8SZ15"/>
<evidence type="ECO:0000256" key="2">
    <source>
        <dbReference type="ARBA" id="ARBA00006939"/>
    </source>
</evidence>
<feature type="transmembrane region" description="Helical" evidence="8">
    <location>
        <begin position="251"/>
        <end position="271"/>
    </location>
</feature>
<dbReference type="EMBL" id="ONZQ02000015">
    <property type="protein sequence ID" value="SPO06298.1"/>
    <property type="molecule type" value="Genomic_DNA"/>
</dbReference>
<feature type="region of interest" description="Disordered" evidence="9">
    <location>
        <begin position="143"/>
        <end position="171"/>
    </location>
</feature>
<organism evidence="10 11">
    <name type="scientific">Cephalotrichum gorgonifer</name>
    <dbReference type="NCBI Taxonomy" id="2041049"/>
    <lineage>
        <taxon>Eukaryota</taxon>
        <taxon>Fungi</taxon>
        <taxon>Dikarya</taxon>
        <taxon>Ascomycota</taxon>
        <taxon>Pezizomycotina</taxon>
        <taxon>Sordariomycetes</taxon>
        <taxon>Hypocreomycetidae</taxon>
        <taxon>Microascales</taxon>
        <taxon>Microascaceae</taxon>
        <taxon>Cephalotrichum</taxon>
    </lineage>
</organism>
<reference evidence="10" key="1">
    <citation type="submission" date="2018-03" db="EMBL/GenBank/DDBJ databases">
        <authorList>
            <person name="Guldener U."/>
        </authorList>
    </citation>
    <scope>NUCLEOTIDE SEQUENCE</scope>
</reference>
<comment type="caution">
    <text evidence="10">The sequence shown here is derived from an EMBL/GenBank/DDBJ whole genome shotgun (WGS) entry which is preliminary data.</text>
</comment>
<feature type="transmembrane region" description="Helical" evidence="8">
    <location>
        <begin position="283"/>
        <end position="305"/>
    </location>
</feature>
<evidence type="ECO:0000256" key="6">
    <source>
        <dbReference type="ARBA" id="ARBA00023065"/>
    </source>
</evidence>
<evidence type="ECO:0000256" key="9">
    <source>
        <dbReference type="SAM" id="MobiDB-lite"/>
    </source>
</evidence>
<evidence type="ECO:0000256" key="8">
    <source>
        <dbReference type="RuleBase" id="RU362088"/>
    </source>
</evidence>
<keyword evidence="6 8" id="KW-0406">Ion transport</keyword>
<dbReference type="Pfam" id="PF02535">
    <property type="entry name" value="Zip"/>
    <property type="match status" value="1"/>
</dbReference>
<dbReference type="Proteomes" id="UP001187682">
    <property type="component" value="Unassembled WGS sequence"/>
</dbReference>
<dbReference type="NCBIfam" id="TIGR00820">
    <property type="entry name" value="zip"/>
    <property type="match status" value="1"/>
</dbReference>
<evidence type="ECO:0000313" key="10">
    <source>
        <dbReference type="EMBL" id="SPO06298.1"/>
    </source>
</evidence>